<evidence type="ECO:0000256" key="2">
    <source>
        <dbReference type="ARBA" id="ARBA00004141"/>
    </source>
</evidence>
<dbReference type="PANTHER" id="PTHR42837">
    <property type="entry name" value="REGULATOR OF SIGMA-E PROTEASE RSEP"/>
    <property type="match status" value="1"/>
</dbReference>
<feature type="domain" description="Peptidase M50" evidence="11">
    <location>
        <begin position="44"/>
        <end position="161"/>
    </location>
</feature>
<evidence type="ECO:0000256" key="4">
    <source>
        <dbReference type="ARBA" id="ARBA00022692"/>
    </source>
</evidence>
<comment type="caution">
    <text evidence="12">The sequence shown here is derived from an EMBL/GenBank/DDBJ whole genome shotgun (WGS) entry which is preliminary data.</text>
</comment>
<keyword evidence="7 10" id="KW-1133">Transmembrane helix</keyword>
<evidence type="ECO:0000313" key="12">
    <source>
        <dbReference type="EMBL" id="GAH18859.1"/>
    </source>
</evidence>
<sequence>KSSGEELQITLDRGGENIDVFVIPEYDDNYKKGLIGITFEISVEKINIFSAFSKGVITTVNIIKLIFSNIIEMITGKIPLEIAGPLGIAQMTGEAAKLGFTNLLYFTAILSIFIGLFNLLPIPILDGGHLLILVIEKLRGKPLEPEKINFMYLIGISLIIIIFVIATYKDILRVFVK</sequence>
<evidence type="ECO:0000256" key="9">
    <source>
        <dbReference type="ARBA" id="ARBA00023136"/>
    </source>
</evidence>
<feature type="transmembrane region" description="Helical" evidence="10">
    <location>
        <begin position="103"/>
        <end position="124"/>
    </location>
</feature>
<keyword evidence="8" id="KW-0482">Metalloprotease</keyword>
<organism evidence="12">
    <name type="scientific">marine sediment metagenome</name>
    <dbReference type="NCBI Taxonomy" id="412755"/>
    <lineage>
        <taxon>unclassified sequences</taxon>
        <taxon>metagenomes</taxon>
        <taxon>ecological metagenomes</taxon>
    </lineage>
</organism>
<dbReference type="Pfam" id="PF02163">
    <property type="entry name" value="Peptidase_M50"/>
    <property type="match status" value="1"/>
</dbReference>
<dbReference type="EMBL" id="BARU01004190">
    <property type="protein sequence ID" value="GAH18859.1"/>
    <property type="molecule type" value="Genomic_DNA"/>
</dbReference>
<dbReference type="GO" id="GO:0004222">
    <property type="term" value="F:metalloendopeptidase activity"/>
    <property type="evidence" value="ECO:0007669"/>
    <property type="project" value="InterPro"/>
</dbReference>
<protein>
    <recommendedName>
        <fullName evidence="11">Peptidase M50 domain-containing protein</fullName>
    </recommendedName>
</protein>
<comment type="subcellular location">
    <subcellularLocation>
        <location evidence="2">Membrane</location>
        <topology evidence="2">Multi-pass membrane protein</topology>
    </subcellularLocation>
</comment>
<keyword evidence="4 10" id="KW-0812">Transmembrane</keyword>
<feature type="transmembrane region" description="Helical" evidence="10">
    <location>
        <begin position="150"/>
        <end position="168"/>
    </location>
</feature>
<evidence type="ECO:0000256" key="6">
    <source>
        <dbReference type="ARBA" id="ARBA00022833"/>
    </source>
</evidence>
<keyword evidence="5" id="KW-0378">Hydrolase</keyword>
<evidence type="ECO:0000256" key="7">
    <source>
        <dbReference type="ARBA" id="ARBA00022989"/>
    </source>
</evidence>
<evidence type="ECO:0000256" key="5">
    <source>
        <dbReference type="ARBA" id="ARBA00022801"/>
    </source>
</evidence>
<gene>
    <name evidence="12" type="ORF">S03H2_08574</name>
</gene>
<keyword evidence="3" id="KW-0645">Protease</keyword>
<dbReference type="PANTHER" id="PTHR42837:SF2">
    <property type="entry name" value="MEMBRANE METALLOPROTEASE ARASP2, CHLOROPLASTIC-RELATED"/>
    <property type="match status" value="1"/>
</dbReference>
<name>X1EP10_9ZZZZ</name>
<keyword evidence="6" id="KW-0862">Zinc</keyword>
<dbReference type="GO" id="GO:0006508">
    <property type="term" value="P:proteolysis"/>
    <property type="evidence" value="ECO:0007669"/>
    <property type="project" value="UniProtKB-KW"/>
</dbReference>
<comment type="cofactor">
    <cofactor evidence="1">
        <name>Zn(2+)</name>
        <dbReference type="ChEBI" id="CHEBI:29105"/>
    </cofactor>
</comment>
<evidence type="ECO:0000256" key="1">
    <source>
        <dbReference type="ARBA" id="ARBA00001947"/>
    </source>
</evidence>
<dbReference type="InterPro" id="IPR004387">
    <property type="entry name" value="Pept_M50_Zn"/>
</dbReference>
<proteinExistence type="predicted"/>
<evidence type="ECO:0000256" key="3">
    <source>
        <dbReference type="ARBA" id="ARBA00022670"/>
    </source>
</evidence>
<keyword evidence="9 10" id="KW-0472">Membrane</keyword>
<evidence type="ECO:0000256" key="8">
    <source>
        <dbReference type="ARBA" id="ARBA00023049"/>
    </source>
</evidence>
<accession>X1EP10</accession>
<reference evidence="12" key="1">
    <citation type="journal article" date="2014" name="Front. Microbiol.">
        <title>High frequency of phylogenetically diverse reductive dehalogenase-homologous genes in deep subseafloor sedimentary metagenomes.</title>
        <authorList>
            <person name="Kawai M."/>
            <person name="Futagami T."/>
            <person name="Toyoda A."/>
            <person name="Takaki Y."/>
            <person name="Nishi S."/>
            <person name="Hori S."/>
            <person name="Arai W."/>
            <person name="Tsubouchi T."/>
            <person name="Morono Y."/>
            <person name="Uchiyama I."/>
            <person name="Ito T."/>
            <person name="Fujiyama A."/>
            <person name="Inagaki F."/>
            <person name="Takami H."/>
        </authorList>
    </citation>
    <scope>NUCLEOTIDE SEQUENCE</scope>
    <source>
        <strain evidence="12">Expedition CK06-06</strain>
    </source>
</reference>
<feature type="non-terminal residue" evidence="12">
    <location>
        <position position="1"/>
    </location>
</feature>
<dbReference type="AlphaFoldDB" id="X1EP10"/>
<dbReference type="GO" id="GO:0016020">
    <property type="term" value="C:membrane"/>
    <property type="evidence" value="ECO:0007669"/>
    <property type="project" value="UniProtKB-SubCell"/>
</dbReference>
<dbReference type="InterPro" id="IPR008915">
    <property type="entry name" value="Peptidase_M50"/>
</dbReference>
<evidence type="ECO:0000256" key="10">
    <source>
        <dbReference type="SAM" id="Phobius"/>
    </source>
</evidence>
<evidence type="ECO:0000259" key="11">
    <source>
        <dbReference type="Pfam" id="PF02163"/>
    </source>
</evidence>